<dbReference type="GO" id="GO:0016020">
    <property type="term" value="C:membrane"/>
    <property type="evidence" value="ECO:0007669"/>
    <property type="project" value="UniProtKB-SubCell"/>
</dbReference>
<dbReference type="InParanoid" id="A0A1Q3D0E8"/>
<feature type="transmembrane region" description="Helical" evidence="6">
    <location>
        <begin position="6"/>
        <end position="25"/>
    </location>
</feature>
<keyword evidence="4 5" id="KW-0472">Membrane</keyword>
<evidence type="ECO:0000313" key="9">
    <source>
        <dbReference type="Proteomes" id="UP000187406"/>
    </source>
</evidence>
<keyword evidence="2 5" id="KW-0812">Transmembrane</keyword>
<evidence type="ECO:0000256" key="2">
    <source>
        <dbReference type="ARBA" id="ARBA00022692"/>
    </source>
</evidence>
<evidence type="ECO:0000256" key="4">
    <source>
        <dbReference type="ARBA" id="ARBA00023136"/>
    </source>
</evidence>
<dbReference type="EMBL" id="BDDD01003671">
    <property type="protein sequence ID" value="GAV85763.1"/>
    <property type="molecule type" value="Genomic_DNA"/>
</dbReference>
<proteinExistence type="predicted"/>
<feature type="transmembrane region" description="Helical" evidence="6">
    <location>
        <begin position="98"/>
        <end position="116"/>
    </location>
</feature>
<feature type="domain" description="TLC" evidence="7">
    <location>
        <begin position="28"/>
        <end position="236"/>
    </location>
</feature>
<comment type="subcellular location">
    <subcellularLocation>
        <location evidence="1">Membrane</location>
        <topology evidence="1">Multi-pass membrane protein</topology>
    </subcellularLocation>
</comment>
<dbReference type="InterPro" id="IPR040327">
    <property type="entry name" value="At5g14285-like"/>
</dbReference>
<dbReference type="FunCoup" id="A0A1Q3D0E8">
    <property type="interactions" value="195"/>
</dbReference>
<evidence type="ECO:0000313" key="8">
    <source>
        <dbReference type="EMBL" id="GAV85763.1"/>
    </source>
</evidence>
<evidence type="ECO:0000256" key="3">
    <source>
        <dbReference type="ARBA" id="ARBA00022989"/>
    </source>
</evidence>
<feature type="transmembrane region" description="Helical" evidence="6">
    <location>
        <begin position="157"/>
        <end position="181"/>
    </location>
</feature>
<dbReference type="AlphaFoldDB" id="A0A1Q3D0E8"/>
<dbReference type="Proteomes" id="UP000187406">
    <property type="component" value="Unassembled WGS sequence"/>
</dbReference>
<feature type="transmembrane region" description="Helical" evidence="6">
    <location>
        <begin position="201"/>
        <end position="224"/>
    </location>
</feature>
<dbReference type="PANTHER" id="PTHR31766">
    <property type="entry name" value="GLABROUS1 ENHANCER-BINDING PROTEIN-LIKE 2"/>
    <property type="match status" value="1"/>
</dbReference>
<evidence type="ECO:0000259" key="7">
    <source>
        <dbReference type="PROSITE" id="PS50922"/>
    </source>
</evidence>
<reference evidence="9" key="1">
    <citation type="submission" date="2016-04" db="EMBL/GenBank/DDBJ databases">
        <title>Cephalotus genome sequencing.</title>
        <authorList>
            <person name="Fukushima K."/>
            <person name="Hasebe M."/>
            <person name="Fang X."/>
        </authorList>
    </citation>
    <scope>NUCLEOTIDE SEQUENCE [LARGE SCALE GENOMIC DNA]</scope>
    <source>
        <strain evidence="9">cv. St1</strain>
    </source>
</reference>
<feature type="transmembrane region" description="Helical" evidence="6">
    <location>
        <begin position="74"/>
        <end position="91"/>
    </location>
</feature>
<gene>
    <name evidence="8" type="ORF">CFOL_v3_29197</name>
</gene>
<sequence>PNLPLFFSFFVLVYVTAYFIIFKSWTHKTRPEASSCLISLFHGTPAVVLALHAIQHPNHNSFSSPNTNPQNAALDFSIAYFLTDLLHYLVFYPRDILFIGHHLATLFVFVTCRYLVSHGAFAILVLLVLAEVTSACQNAWTLAGIRRDDVELSRRIHGVLSVPFYALYSVVRGLLGPFFVYQMVRFYMSGEADDVIPRWVWVSWIAVVVLAISVSVLWVLNLWVEFFRERSANKLEKKLR</sequence>
<dbReference type="STRING" id="3775.A0A1Q3D0E8"/>
<organism evidence="8 9">
    <name type="scientific">Cephalotus follicularis</name>
    <name type="common">Albany pitcher plant</name>
    <dbReference type="NCBI Taxonomy" id="3775"/>
    <lineage>
        <taxon>Eukaryota</taxon>
        <taxon>Viridiplantae</taxon>
        <taxon>Streptophyta</taxon>
        <taxon>Embryophyta</taxon>
        <taxon>Tracheophyta</taxon>
        <taxon>Spermatophyta</taxon>
        <taxon>Magnoliopsida</taxon>
        <taxon>eudicotyledons</taxon>
        <taxon>Gunneridae</taxon>
        <taxon>Pentapetalae</taxon>
        <taxon>rosids</taxon>
        <taxon>fabids</taxon>
        <taxon>Oxalidales</taxon>
        <taxon>Cephalotaceae</taxon>
        <taxon>Cephalotus</taxon>
    </lineage>
</organism>
<dbReference type="OrthoDB" id="204175at2759"/>
<protein>
    <submittedName>
        <fullName evidence="8">TRAM_LAG1_CLN8 domain-containing protein</fullName>
    </submittedName>
</protein>
<feature type="transmembrane region" description="Helical" evidence="6">
    <location>
        <begin position="37"/>
        <end position="54"/>
    </location>
</feature>
<feature type="transmembrane region" description="Helical" evidence="6">
    <location>
        <begin position="122"/>
        <end position="145"/>
    </location>
</feature>
<comment type="caution">
    <text evidence="8">The sequence shown here is derived from an EMBL/GenBank/DDBJ whole genome shotgun (WGS) entry which is preliminary data.</text>
</comment>
<feature type="non-terminal residue" evidence="8">
    <location>
        <position position="1"/>
    </location>
</feature>
<evidence type="ECO:0000256" key="1">
    <source>
        <dbReference type="ARBA" id="ARBA00004141"/>
    </source>
</evidence>
<name>A0A1Q3D0E8_CEPFO</name>
<dbReference type="Pfam" id="PF03798">
    <property type="entry name" value="TRAM_LAG1_CLN8"/>
    <property type="match status" value="1"/>
</dbReference>
<dbReference type="PROSITE" id="PS50922">
    <property type="entry name" value="TLC"/>
    <property type="match status" value="1"/>
</dbReference>
<dbReference type="PANTHER" id="PTHR31766:SF2">
    <property type="entry name" value="GLABROUS1 ENHANCER-BINDING PROTEIN-LIKE 2"/>
    <property type="match status" value="1"/>
</dbReference>
<evidence type="ECO:0000256" key="6">
    <source>
        <dbReference type="SAM" id="Phobius"/>
    </source>
</evidence>
<dbReference type="InterPro" id="IPR006634">
    <property type="entry name" value="TLC-dom"/>
</dbReference>
<feature type="non-terminal residue" evidence="8">
    <location>
        <position position="240"/>
    </location>
</feature>
<keyword evidence="9" id="KW-1185">Reference proteome</keyword>
<keyword evidence="3 6" id="KW-1133">Transmembrane helix</keyword>
<dbReference type="SMART" id="SM00724">
    <property type="entry name" value="TLC"/>
    <property type="match status" value="1"/>
</dbReference>
<accession>A0A1Q3D0E8</accession>
<evidence type="ECO:0000256" key="5">
    <source>
        <dbReference type="PROSITE-ProRule" id="PRU00205"/>
    </source>
</evidence>